<dbReference type="EC" id="4.2.1.151" evidence="4"/>
<name>A0ABP8QXS5_9SPHI</name>
<dbReference type="Gene3D" id="3.40.190.10">
    <property type="entry name" value="Periplasmic binding protein-like II"/>
    <property type="match status" value="2"/>
</dbReference>
<protein>
    <recommendedName>
        <fullName evidence="4">Chorismate dehydratase</fullName>
        <ecNumber evidence="4">4.2.1.151</ecNumber>
    </recommendedName>
    <alternativeName>
        <fullName evidence="4">Menaquinone biosynthetic enzyme MqnA</fullName>
    </alternativeName>
</protein>
<sequence>MNKIRVSVVSYTNSLPFLHGIKASAKLLEQIDLSVDVPAECARKVIHDEADLGIIPVAALSKIPNHHIVTDYCIGSDGPVDSVFVFSSKPIAEIESLRLDHQSRTSNGLARILLKHYWKKDVKVVMEGDADAWVLIGDRTFAQKDKVPYVYDLGEVWKEFTGLPFAFAVWVANKKLPENFINDFNEALKIGVSNPTVIIPELPENPDFNYEKYLTNYLDYPLDIKKREAIQRYLQYYRELEEIDFKGV</sequence>
<keyword evidence="2 4" id="KW-0474">Menaquinone biosynthesis</keyword>
<gene>
    <name evidence="4" type="primary">mqnA</name>
    <name evidence="5" type="ORF">GCM10023173_07490</name>
</gene>
<comment type="pathway">
    <text evidence="1 4">Quinol/quinone metabolism; menaquinone biosynthesis.</text>
</comment>
<comment type="similarity">
    <text evidence="4">Belongs to the MqnA/MqnD family. MqnA subfamily.</text>
</comment>
<evidence type="ECO:0000313" key="5">
    <source>
        <dbReference type="EMBL" id="GAA4512804.1"/>
    </source>
</evidence>
<comment type="catalytic activity">
    <reaction evidence="4">
        <text>chorismate = 3-[(1-carboxyvinyl)-oxy]benzoate + H2O</text>
        <dbReference type="Rhea" id="RHEA:40051"/>
        <dbReference type="ChEBI" id="CHEBI:15377"/>
        <dbReference type="ChEBI" id="CHEBI:29748"/>
        <dbReference type="ChEBI" id="CHEBI:76981"/>
        <dbReference type="EC" id="4.2.1.151"/>
    </reaction>
</comment>
<dbReference type="InterPro" id="IPR030868">
    <property type="entry name" value="MqnA"/>
</dbReference>
<accession>A0ABP8QXS5</accession>
<evidence type="ECO:0000256" key="3">
    <source>
        <dbReference type="ARBA" id="ARBA00023239"/>
    </source>
</evidence>
<dbReference type="CDD" id="cd13634">
    <property type="entry name" value="PBP2_Sco4506"/>
    <property type="match status" value="1"/>
</dbReference>
<evidence type="ECO:0000313" key="6">
    <source>
        <dbReference type="Proteomes" id="UP001500394"/>
    </source>
</evidence>
<evidence type="ECO:0000256" key="2">
    <source>
        <dbReference type="ARBA" id="ARBA00022428"/>
    </source>
</evidence>
<dbReference type="PANTHER" id="PTHR37690">
    <property type="entry name" value="CHORISMATE DEHYDRATASE"/>
    <property type="match status" value="1"/>
</dbReference>
<evidence type="ECO:0000256" key="4">
    <source>
        <dbReference type="HAMAP-Rule" id="MF_00995"/>
    </source>
</evidence>
<dbReference type="HAMAP" id="MF_00995">
    <property type="entry name" value="MqnA"/>
    <property type="match status" value="1"/>
</dbReference>
<keyword evidence="3 4" id="KW-0456">Lyase</keyword>
<evidence type="ECO:0000256" key="1">
    <source>
        <dbReference type="ARBA" id="ARBA00004863"/>
    </source>
</evidence>
<dbReference type="RefSeq" id="WP_345064899.1">
    <property type="nucleotide sequence ID" value="NZ_BAABGR010000006.1"/>
</dbReference>
<comment type="caution">
    <text evidence="5">The sequence shown here is derived from an EMBL/GenBank/DDBJ whole genome shotgun (WGS) entry which is preliminary data.</text>
</comment>
<reference evidence="6" key="1">
    <citation type="journal article" date="2019" name="Int. J. Syst. Evol. Microbiol.">
        <title>The Global Catalogue of Microorganisms (GCM) 10K type strain sequencing project: providing services to taxonomists for standard genome sequencing and annotation.</title>
        <authorList>
            <consortium name="The Broad Institute Genomics Platform"/>
            <consortium name="The Broad Institute Genome Sequencing Center for Infectious Disease"/>
            <person name="Wu L."/>
            <person name="Ma J."/>
        </authorList>
    </citation>
    <scope>NUCLEOTIDE SEQUENCE [LARGE SCALE GENOMIC DNA]</scope>
    <source>
        <strain evidence="6">JCM 17858</strain>
    </source>
</reference>
<proteinExistence type="inferred from homology"/>
<dbReference type="PANTHER" id="PTHR37690:SF1">
    <property type="entry name" value="CHORISMATE DEHYDRATASE"/>
    <property type="match status" value="1"/>
</dbReference>
<dbReference type="Proteomes" id="UP001500394">
    <property type="component" value="Unassembled WGS sequence"/>
</dbReference>
<keyword evidence="6" id="KW-1185">Reference proteome</keyword>
<dbReference type="InterPro" id="IPR003773">
    <property type="entry name" value="Menaquinone_biosynth"/>
</dbReference>
<organism evidence="5 6">
    <name type="scientific">Sphingobacterium thermophilum</name>
    <dbReference type="NCBI Taxonomy" id="768534"/>
    <lineage>
        <taxon>Bacteria</taxon>
        <taxon>Pseudomonadati</taxon>
        <taxon>Bacteroidota</taxon>
        <taxon>Sphingobacteriia</taxon>
        <taxon>Sphingobacteriales</taxon>
        <taxon>Sphingobacteriaceae</taxon>
        <taxon>Sphingobacterium</taxon>
    </lineage>
</organism>
<comment type="function">
    <text evidence="4">Catalyzes the dehydration of chorismate into 3-[(1-carboxyvinyl)oxy]benzoate, a step in the biosynthesis of menaquinone (MK, vitamin K2).</text>
</comment>
<dbReference type="Pfam" id="PF02621">
    <property type="entry name" value="VitK2_biosynth"/>
    <property type="match status" value="1"/>
</dbReference>
<dbReference type="SUPFAM" id="SSF53850">
    <property type="entry name" value="Periplasmic binding protein-like II"/>
    <property type="match status" value="1"/>
</dbReference>
<dbReference type="EMBL" id="BAABGR010000006">
    <property type="protein sequence ID" value="GAA4512804.1"/>
    <property type="molecule type" value="Genomic_DNA"/>
</dbReference>